<keyword evidence="1" id="KW-0472">Membrane</keyword>
<keyword evidence="1" id="KW-0812">Transmembrane</keyword>
<name>A0A0F9VFH5_9ZZZZ</name>
<protein>
    <recommendedName>
        <fullName evidence="3">DUF5671 domain-containing protein</fullName>
    </recommendedName>
</protein>
<sequence length="145" mass="17330">MKHYPLIRTIYLYLFALLGLVLLIIGGVRFVDMGLRAFVFTKAEEEQRLLRKEPPYMPYSIQKIEELQENEERLSEEEKAAIGQWLTDYKDWQERRSKIDYLTSKRHRDASVNLALILVGLPLYLYHWRIIRKETKNREETQTAA</sequence>
<dbReference type="AlphaFoldDB" id="A0A0F9VFH5"/>
<evidence type="ECO:0008006" key="3">
    <source>
        <dbReference type="Google" id="ProtNLM"/>
    </source>
</evidence>
<feature type="transmembrane region" description="Helical" evidence="1">
    <location>
        <begin position="12"/>
        <end position="31"/>
    </location>
</feature>
<accession>A0A0F9VFH5</accession>
<evidence type="ECO:0000256" key="1">
    <source>
        <dbReference type="SAM" id="Phobius"/>
    </source>
</evidence>
<keyword evidence="1" id="KW-1133">Transmembrane helix</keyword>
<feature type="transmembrane region" description="Helical" evidence="1">
    <location>
        <begin position="110"/>
        <end position="128"/>
    </location>
</feature>
<organism evidence="2">
    <name type="scientific">marine sediment metagenome</name>
    <dbReference type="NCBI Taxonomy" id="412755"/>
    <lineage>
        <taxon>unclassified sequences</taxon>
        <taxon>metagenomes</taxon>
        <taxon>ecological metagenomes</taxon>
    </lineage>
</organism>
<proteinExistence type="predicted"/>
<dbReference type="EMBL" id="LAZR01000029">
    <property type="protein sequence ID" value="KKO02780.1"/>
    <property type="molecule type" value="Genomic_DNA"/>
</dbReference>
<comment type="caution">
    <text evidence="2">The sequence shown here is derived from an EMBL/GenBank/DDBJ whole genome shotgun (WGS) entry which is preliminary data.</text>
</comment>
<reference evidence="2" key="1">
    <citation type="journal article" date="2015" name="Nature">
        <title>Complex archaea that bridge the gap between prokaryotes and eukaryotes.</title>
        <authorList>
            <person name="Spang A."/>
            <person name="Saw J.H."/>
            <person name="Jorgensen S.L."/>
            <person name="Zaremba-Niedzwiedzka K."/>
            <person name="Martijn J."/>
            <person name="Lind A.E."/>
            <person name="van Eijk R."/>
            <person name="Schleper C."/>
            <person name="Guy L."/>
            <person name="Ettema T.J."/>
        </authorList>
    </citation>
    <scope>NUCLEOTIDE SEQUENCE</scope>
</reference>
<evidence type="ECO:0000313" key="2">
    <source>
        <dbReference type="EMBL" id="KKO02780.1"/>
    </source>
</evidence>
<gene>
    <name evidence="2" type="ORF">LCGC14_0102290</name>
</gene>